<dbReference type="GO" id="GO:0005737">
    <property type="term" value="C:cytoplasm"/>
    <property type="evidence" value="ECO:0007669"/>
    <property type="project" value="TreeGrafter"/>
</dbReference>
<name>A0A183CA12_GLOPA</name>
<evidence type="ECO:0000256" key="2">
    <source>
        <dbReference type="ARBA" id="ARBA00022737"/>
    </source>
</evidence>
<dbReference type="GO" id="GO:0030154">
    <property type="term" value="P:cell differentiation"/>
    <property type="evidence" value="ECO:0007669"/>
    <property type="project" value="UniProtKB-KW"/>
</dbReference>
<dbReference type="InterPro" id="IPR001313">
    <property type="entry name" value="Pumilio_RNA-bd_rpt"/>
</dbReference>
<dbReference type="SMART" id="SM00025">
    <property type="entry name" value="Pumilio"/>
    <property type="match status" value="2"/>
</dbReference>
<accession>A0A183CA12</accession>
<evidence type="ECO:0000256" key="4">
    <source>
        <dbReference type="PROSITE-ProRule" id="PRU00317"/>
    </source>
</evidence>
<evidence type="ECO:0000313" key="7">
    <source>
        <dbReference type="WBParaSite" id="GPLIN_001438600"/>
    </source>
</evidence>
<reference evidence="6 7" key="3">
    <citation type="submission" date="2016-06" db="UniProtKB">
        <authorList>
            <consortium name="WormBaseParasite"/>
        </authorList>
    </citation>
    <scope>IDENTIFICATION</scope>
</reference>
<protein>
    <submittedName>
        <fullName evidence="6 7">PUM-HD domain-containing protein</fullName>
    </submittedName>
</protein>
<dbReference type="AlphaFoldDB" id="A0A183CA12"/>
<organism evidence="5 6">
    <name type="scientific">Globodera pallida</name>
    <name type="common">Potato cyst nematode worm</name>
    <name type="synonym">Heterodera pallida</name>
    <dbReference type="NCBI Taxonomy" id="36090"/>
    <lineage>
        <taxon>Eukaryota</taxon>
        <taxon>Metazoa</taxon>
        <taxon>Ecdysozoa</taxon>
        <taxon>Nematoda</taxon>
        <taxon>Chromadorea</taxon>
        <taxon>Rhabditida</taxon>
        <taxon>Tylenchina</taxon>
        <taxon>Tylenchomorpha</taxon>
        <taxon>Tylenchoidea</taxon>
        <taxon>Heteroderidae</taxon>
        <taxon>Heteroderinae</taxon>
        <taxon>Globodera</taxon>
    </lineage>
</organism>
<dbReference type="WBParaSite" id="GPLIN_001438600">
    <property type="protein sequence ID" value="GPLIN_001438600"/>
    <property type="gene ID" value="GPLIN_001438600"/>
</dbReference>
<dbReference type="Pfam" id="PF00806">
    <property type="entry name" value="PUF"/>
    <property type="match status" value="2"/>
</dbReference>
<evidence type="ECO:0000256" key="3">
    <source>
        <dbReference type="ARBA" id="ARBA00022782"/>
    </source>
</evidence>
<keyword evidence="2" id="KW-0677">Repeat</keyword>
<dbReference type="WBParaSite" id="GPLIN_000971100">
    <property type="protein sequence ID" value="GPLIN_000971100"/>
    <property type="gene ID" value="GPLIN_000971100"/>
</dbReference>
<evidence type="ECO:0000256" key="1">
    <source>
        <dbReference type="ARBA" id="ARBA00022473"/>
    </source>
</evidence>
<dbReference type="GO" id="GO:0010608">
    <property type="term" value="P:post-transcriptional regulation of gene expression"/>
    <property type="evidence" value="ECO:0007669"/>
    <property type="project" value="TreeGrafter"/>
</dbReference>
<dbReference type="PANTHER" id="PTHR12537:SF12">
    <property type="entry name" value="MATERNAL PROTEIN PUMILIO"/>
    <property type="match status" value="1"/>
</dbReference>
<reference evidence="5" key="2">
    <citation type="submission" date="2014-05" db="EMBL/GenBank/DDBJ databases">
        <title>The genome and life-stage specific transcriptomes of Globodera pallida elucidate key aspects of plant parasitism by a cyst nematode.</title>
        <authorList>
            <person name="Cotton J.A."/>
            <person name="Lilley C.J."/>
            <person name="Jones L.M."/>
            <person name="Kikuchi T."/>
            <person name="Reid A.J."/>
            <person name="Thorpe P."/>
            <person name="Tsai I.J."/>
            <person name="Beasley H."/>
            <person name="Blok V."/>
            <person name="Cock P.J.A."/>
            <person name="Van den Akker S.E."/>
            <person name="Holroyd N."/>
            <person name="Hunt M."/>
            <person name="Mantelin S."/>
            <person name="Naghra H."/>
            <person name="Pain A."/>
            <person name="Palomares-Rius J.E."/>
            <person name="Zarowiecki M."/>
            <person name="Berriman M."/>
            <person name="Jones J.T."/>
            <person name="Urwin P.E."/>
        </authorList>
    </citation>
    <scope>NUCLEOTIDE SEQUENCE [LARGE SCALE GENOMIC DNA]</scope>
    <source>
        <strain evidence="5">Lindley</strain>
    </source>
</reference>
<evidence type="ECO:0000313" key="5">
    <source>
        <dbReference type="Proteomes" id="UP000050741"/>
    </source>
</evidence>
<keyword evidence="5" id="KW-1185">Reference proteome</keyword>
<dbReference type="Proteomes" id="UP000050741">
    <property type="component" value="Unassembled WGS sequence"/>
</dbReference>
<dbReference type="PANTHER" id="PTHR12537">
    <property type="entry name" value="RNA BINDING PROTEIN PUMILIO-RELATED"/>
    <property type="match status" value="1"/>
</dbReference>
<sequence>MVPMDKGGGDHLHSIEESRRLIEGLLIDDFDVPNLDGPKCLGIDHNHPEWEGWNAFERDCRYFVGRPSPEARDPSLCIGTLRANFNRRRSEPSKRSHTFPHIFLPLSNTVRKPVRATPPVDAPFANASRNGIIRRQLIWTLPFGQLNHGRRTQILYPEAPSLNSVMNHHIMKSRCVIGEHAFQDVLLEIPWTNVLQQQQQQQSVPFCFNVSVLRPGHIAKKISAMLNKRLYETSQVGACQSDGEGSAVDALRGQLTLALQILHDNVLTLITYQYGCFLIEHVIEHGLPKDRERIVRSLQGDIMKNAHHKGICCVINKCFVFGTTEQRNALIDQVCLE</sequence>
<dbReference type="GO" id="GO:0005634">
    <property type="term" value="C:nucleus"/>
    <property type="evidence" value="ECO:0007669"/>
    <property type="project" value="TreeGrafter"/>
</dbReference>
<keyword evidence="1" id="KW-0217">Developmental protein</keyword>
<dbReference type="Gene3D" id="1.25.10.10">
    <property type="entry name" value="Leucine-rich Repeat Variant"/>
    <property type="match status" value="1"/>
</dbReference>
<evidence type="ECO:0000313" key="6">
    <source>
        <dbReference type="WBParaSite" id="GPLIN_000971100"/>
    </source>
</evidence>
<keyword evidence="3" id="KW-0221">Differentiation</keyword>
<reference evidence="5" key="1">
    <citation type="submission" date="2013-12" db="EMBL/GenBank/DDBJ databases">
        <authorList>
            <person name="Aslett M."/>
        </authorList>
    </citation>
    <scope>NUCLEOTIDE SEQUENCE [LARGE SCALE GENOMIC DNA]</scope>
    <source>
        <strain evidence="5">Lindley</strain>
    </source>
</reference>
<proteinExistence type="predicted"/>
<dbReference type="SUPFAM" id="SSF48371">
    <property type="entry name" value="ARM repeat"/>
    <property type="match status" value="1"/>
</dbReference>
<dbReference type="GO" id="GO:0003730">
    <property type="term" value="F:mRNA 3'-UTR binding"/>
    <property type="evidence" value="ECO:0007669"/>
    <property type="project" value="TreeGrafter"/>
</dbReference>
<feature type="repeat" description="Pumilio" evidence="4">
    <location>
        <begin position="260"/>
        <end position="296"/>
    </location>
</feature>
<dbReference type="InterPro" id="IPR016024">
    <property type="entry name" value="ARM-type_fold"/>
</dbReference>
<dbReference type="InterPro" id="IPR011989">
    <property type="entry name" value="ARM-like"/>
</dbReference>
<dbReference type="PROSITE" id="PS50302">
    <property type="entry name" value="PUM"/>
    <property type="match status" value="1"/>
</dbReference>